<sequence>MLGNSSIHKTRHPTRRSRSSERSTILAKRNNCENIHLSEKPSGKEASVSSKTTRQQIMVMTWNVEGLESVKRLMPTNILTSDVIILTEAFNTCETSLKGYYTYETLRQREHGKTKWRHHTPNQTFSDPSPANP</sequence>
<name>A0ABQ8RUU8_PERAM</name>
<organism evidence="2 3">
    <name type="scientific">Periplaneta americana</name>
    <name type="common">American cockroach</name>
    <name type="synonym">Blatta americana</name>
    <dbReference type="NCBI Taxonomy" id="6978"/>
    <lineage>
        <taxon>Eukaryota</taxon>
        <taxon>Metazoa</taxon>
        <taxon>Ecdysozoa</taxon>
        <taxon>Arthropoda</taxon>
        <taxon>Hexapoda</taxon>
        <taxon>Insecta</taxon>
        <taxon>Pterygota</taxon>
        <taxon>Neoptera</taxon>
        <taxon>Polyneoptera</taxon>
        <taxon>Dictyoptera</taxon>
        <taxon>Blattodea</taxon>
        <taxon>Blattoidea</taxon>
        <taxon>Blattidae</taxon>
        <taxon>Blattinae</taxon>
        <taxon>Periplaneta</taxon>
    </lineage>
</organism>
<evidence type="ECO:0000313" key="2">
    <source>
        <dbReference type="EMBL" id="KAJ4425437.1"/>
    </source>
</evidence>
<protein>
    <submittedName>
        <fullName evidence="2">Uncharacterized protein</fullName>
    </submittedName>
</protein>
<keyword evidence="3" id="KW-1185">Reference proteome</keyword>
<comment type="caution">
    <text evidence="2">The sequence shown here is derived from an EMBL/GenBank/DDBJ whole genome shotgun (WGS) entry which is preliminary data.</text>
</comment>
<evidence type="ECO:0000256" key="1">
    <source>
        <dbReference type="SAM" id="MobiDB-lite"/>
    </source>
</evidence>
<feature type="region of interest" description="Disordered" evidence="1">
    <location>
        <begin position="111"/>
        <end position="133"/>
    </location>
</feature>
<evidence type="ECO:0000313" key="3">
    <source>
        <dbReference type="Proteomes" id="UP001148838"/>
    </source>
</evidence>
<dbReference type="Proteomes" id="UP001148838">
    <property type="component" value="Unassembled WGS sequence"/>
</dbReference>
<gene>
    <name evidence="2" type="ORF">ANN_28052</name>
</gene>
<proteinExistence type="predicted"/>
<dbReference type="EMBL" id="JAJSOF020000043">
    <property type="protein sequence ID" value="KAJ4425437.1"/>
    <property type="molecule type" value="Genomic_DNA"/>
</dbReference>
<feature type="region of interest" description="Disordered" evidence="1">
    <location>
        <begin position="1"/>
        <end position="23"/>
    </location>
</feature>
<accession>A0ABQ8RUU8</accession>
<feature type="compositionally biased region" description="Basic residues" evidence="1">
    <location>
        <begin position="8"/>
        <end position="17"/>
    </location>
</feature>
<reference evidence="2 3" key="1">
    <citation type="journal article" date="2022" name="Allergy">
        <title>Genome assembly and annotation of Periplaneta americana reveal a comprehensive cockroach allergen profile.</title>
        <authorList>
            <person name="Wang L."/>
            <person name="Xiong Q."/>
            <person name="Saelim N."/>
            <person name="Wang L."/>
            <person name="Nong W."/>
            <person name="Wan A.T."/>
            <person name="Shi M."/>
            <person name="Liu X."/>
            <person name="Cao Q."/>
            <person name="Hui J.H.L."/>
            <person name="Sookrung N."/>
            <person name="Leung T.F."/>
            <person name="Tungtrongchitr A."/>
            <person name="Tsui S.K.W."/>
        </authorList>
    </citation>
    <scope>NUCLEOTIDE SEQUENCE [LARGE SCALE GENOMIC DNA]</scope>
    <source>
        <strain evidence="2">PWHHKU_190912</strain>
    </source>
</reference>
<feature type="compositionally biased region" description="Polar residues" evidence="1">
    <location>
        <begin position="121"/>
        <end position="133"/>
    </location>
</feature>